<name>A0A9N9J0F5_9GLOM</name>
<comment type="caution">
    <text evidence="2">The sequence shown here is derived from an EMBL/GenBank/DDBJ whole genome shotgun (WGS) entry which is preliminary data.</text>
</comment>
<feature type="compositionally biased region" description="Acidic residues" evidence="1">
    <location>
        <begin position="76"/>
        <end position="85"/>
    </location>
</feature>
<evidence type="ECO:0000313" key="2">
    <source>
        <dbReference type="EMBL" id="CAG8754076.1"/>
    </source>
</evidence>
<dbReference type="Proteomes" id="UP000789396">
    <property type="component" value="Unassembled WGS sequence"/>
</dbReference>
<dbReference type="AlphaFoldDB" id="A0A9N9J0F5"/>
<reference evidence="2" key="1">
    <citation type="submission" date="2021-06" db="EMBL/GenBank/DDBJ databases">
        <authorList>
            <person name="Kallberg Y."/>
            <person name="Tangrot J."/>
            <person name="Rosling A."/>
        </authorList>
    </citation>
    <scope>NUCLEOTIDE SEQUENCE</scope>
    <source>
        <strain evidence="2">IN212</strain>
    </source>
</reference>
<evidence type="ECO:0000256" key="1">
    <source>
        <dbReference type="SAM" id="MobiDB-lite"/>
    </source>
</evidence>
<feature type="compositionally biased region" description="Low complexity" evidence="1">
    <location>
        <begin position="19"/>
        <end position="28"/>
    </location>
</feature>
<feature type="region of interest" description="Disordered" evidence="1">
    <location>
        <begin position="73"/>
        <end position="100"/>
    </location>
</feature>
<gene>
    <name evidence="2" type="ORF">RFULGI_LOCUS13817</name>
</gene>
<dbReference type="EMBL" id="CAJVPZ010037678">
    <property type="protein sequence ID" value="CAG8754076.1"/>
    <property type="molecule type" value="Genomic_DNA"/>
</dbReference>
<dbReference type="OrthoDB" id="2442333at2759"/>
<sequence>AQQECQLYSQSQSNATDTLNSGDSDSNSLSSVNIVTGSEKSILYNIADIKTRWNSKYHSWKRLLKLHVPNFRHEESSDDDSDDSEYDRSESTNDSSPNTNTIKLMRHTIYNSLFDYWNELLMVGLLASLLDPWNEEAQKKAKTELTHQFKNITDSNYEQTTTSIYTTSSGDSNIRRN</sequence>
<protein>
    <submittedName>
        <fullName evidence="2">14591_t:CDS:1</fullName>
    </submittedName>
</protein>
<feature type="non-terminal residue" evidence="2">
    <location>
        <position position="1"/>
    </location>
</feature>
<feature type="non-terminal residue" evidence="2">
    <location>
        <position position="177"/>
    </location>
</feature>
<organism evidence="2 3">
    <name type="scientific">Racocetra fulgida</name>
    <dbReference type="NCBI Taxonomy" id="60492"/>
    <lineage>
        <taxon>Eukaryota</taxon>
        <taxon>Fungi</taxon>
        <taxon>Fungi incertae sedis</taxon>
        <taxon>Mucoromycota</taxon>
        <taxon>Glomeromycotina</taxon>
        <taxon>Glomeromycetes</taxon>
        <taxon>Diversisporales</taxon>
        <taxon>Gigasporaceae</taxon>
        <taxon>Racocetra</taxon>
    </lineage>
</organism>
<feature type="compositionally biased region" description="Polar residues" evidence="1">
    <location>
        <begin position="1"/>
        <end position="18"/>
    </location>
</feature>
<evidence type="ECO:0000313" key="3">
    <source>
        <dbReference type="Proteomes" id="UP000789396"/>
    </source>
</evidence>
<keyword evidence="3" id="KW-1185">Reference proteome</keyword>
<proteinExistence type="predicted"/>
<feature type="region of interest" description="Disordered" evidence="1">
    <location>
        <begin position="1"/>
        <end position="28"/>
    </location>
</feature>
<accession>A0A9N9J0F5</accession>